<dbReference type="EMBL" id="JARKIE010000102">
    <property type="protein sequence ID" value="KAJ7685844.1"/>
    <property type="molecule type" value="Genomic_DNA"/>
</dbReference>
<sequence length="255" mass="27714">MVTHRTRYRQQPPRVVQPNPAPVAAVAAVKPVAPQAKAAKATVPKNAAAPARKKPHRRLLADASLARKTKNAKAKANPARFILRNPWVWVGNLDPQLTEECLQAHFMACGPISHVNIRYSGSLLPGNPEMGYRYALVGFYTLDAAHAATQLNGSHVHGSRFRLAVETTIDQLPEIVNLPHVDLDALRTATEGRRRCQIPMEDLQTASGVASPEALAQTRVWTPPGLPPPPPPPPSAKRRKSKMTFAGVSFKVTLA</sequence>
<comment type="caution">
    <text evidence="4">The sequence shown here is derived from an EMBL/GenBank/DDBJ whole genome shotgun (WGS) entry which is preliminary data.</text>
</comment>
<dbReference type="PROSITE" id="PS50102">
    <property type="entry name" value="RRM"/>
    <property type="match status" value="1"/>
</dbReference>
<evidence type="ECO:0000313" key="5">
    <source>
        <dbReference type="Proteomes" id="UP001221757"/>
    </source>
</evidence>
<dbReference type="Gene3D" id="3.30.70.330">
    <property type="match status" value="1"/>
</dbReference>
<evidence type="ECO:0000259" key="3">
    <source>
        <dbReference type="PROSITE" id="PS50102"/>
    </source>
</evidence>
<evidence type="ECO:0000256" key="1">
    <source>
        <dbReference type="PROSITE-ProRule" id="PRU00176"/>
    </source>
</evidence>
<reference evidence="4" key="1">
    <citation type="submission" date="2023-03" db="EMBL/GenBank/DDBJ databases">
        <title>Massive genome expansion in bonnet fungi (Mycena s.s.) driven by repeated elements and novel gene families across ecological guilds.</title>
        <authorList>
            <consortium name="Lawrence Berkeley National Laboratory"/>
            <person name="Harder C.B."/>
            <person name="Miyauchi S."/>
            <person name="Viragh M."/>
            <person name="Kuo A."/>
            <person name="Thoen E."/>
            <person name="Andreopoulos B."/>
            <person name="Lu D."/>
            <person name="Skrede I."/>
            <person name="Drula E."/>
            <person name="Henrissat B."/>
            <person name="Morin E."/>
            <person name="Kohler A."/>
            <person name="Barry K."/>
            <person name="LaButti K."/>
            <person name="Morin E."/>
            <person name="Salamov A."/>
            <person name="Lipzen A."/>
            <person name="Mereny Z."/>
            <person name="Hegedus B."/>
            <person name="Baldrian P."/>
            <person name="Stursova M."/>
            <person name="Weitz H."/>
            <person name="Taylor A."/>
            <person name="Grigoriev I.V."/>
            <person name="Nagy L.G."/>
            <person name="Martin F."/>
            <person name="Kauserud H."/>
        </authorList>
    </citation>
    <scope>NUCLEOTIDE SEQUENCE</scope>
    <source>
        <strain evidence="4">CBHHK067</strain>
    </source>
</reference>
<protein>
    <recommendedName>
        <fullName evidence="3">RRM domain-containing protein</fullName>
    </recommendedName>
</protein>
<feature type="compositionally biased region" description="Low complexity" evidence="2">
    <location>
        <begin position="37"/>
        <end position="50"/>
    </location>
</feature>
<accession>A0AAD7D8W7</accession>
<gene>
    <name evidence="4" type="ORF">B0H17DRAFT_1204675</name>
</gene>
<feature type="region of interest" description="Disordered" evidence="2">
    <location>
        <begin position="219"/>
        <end position="242"/>
    </location>
</feature>
<dbReference type="InterPro" id="IPR000504">
    <property type="entry name" value="RRM_dom"/>
</dbReference>
<organism evidence="4 5">
    <name type="scientific">Mycena rosella</name>
    <name type="common">Pink bonnet</name>
    <name type="synonym">Agaricus rosellus</name>
    <dbReference type="NCBI Taxonomy" id="1033263"/>
    <lineage>
        <taxon>Eukaryota</taxon>
        <taxon>Fungi</taxon>
        <taxon>Dikarya</taxon>
        <taxon>Basidiomycota</taxon>
        <taxon>Agaricomycotina</taxon>
        <taxon>Agaricomycetes</taxon>
        <taxon>Agaricomycetidae</taxon>
        <taxon>Agaricales</taxon>
        <taxon>Marasmiineae</taxon>
        <taxon>Mycenaceae</taxon>
        <taxon>Mycena</taxon>
    </lineage>
</organism>
<keyword evidence="1" id="KW-0694">RNA-binding</keyword>
<name>A0AAD7D8W7_MYCRO</name>
<dbReference type="Proteomes" id="UP001221757">
    <property type="component" value="Unassembled WGS sequence"/>
</dbReference>
<dbReference type="Pfam" id="PF00076">
    <property type="entry name" value="RRM_1"/>
    <property type="match status" value="1"/>
</dbReference>
<dbReference type="GO" id="GO:0003723">
    <property type="term" value="F:RNA binding"/>
    <property type="evidence" value="ECO:0007669"/>
    <property type="project" value="UniProtKB-UniRule"/>
</dbReference>
<dbReference type="SUPFAM" id="SSF54928">
    <property type="entry name" value="RNA-binding domain, RBD"/>
    <property type="match status" value="1"/>
</dbReference>
<feature type="compositionally biased region" description="Pro residues" evidence="2">
    <location>
        <begin position="224"/>
        <end position="235"/>
    </location>
</feature>
<dbReference type="SMART" id="SM00360">
    <property type="entry name" value="RRM"/>
    <property type="match status" value="1"/>
</dbReference>
<proteinExistence type="predicted"/>
<keyword evidence="5" id="KW-1185">Reference proteome</keyword>
<feature type="region of interest" description="Disordered" evidence="2">
    <location>
        <begin position="37"/>
        <end position="57"/>
    </location>
</feature>
<evidence type="ECO:0000256" key="2">
    <source>
        <dbReference type="SAM" id="MobiDB-lite"/>
    </source>
</evidence>
<feature type="domain" description="RRM" evidence="3">
    <location>
        <begin position="86"/>
        <end position="168"/>
    </location>
</feature>
<dbReference type="AlphaFoldDB" id="A0AAD7D8W7"/>
<dbReference type="InterPro" id="IPR035979">
    <property type="entry name" value="RBD_domain_sf"/>
</dbReference>
<dbReference type="InterPro" id="IPR012677">
    <property type="entry name" value="Nucleotide-bd_a/b_plait_sf"/>
</dbReference>
<evidence type="ECO:0000313" key="4">
    <source>
        <dbReference type="EMBL" id="KAJ7685844.1"/>
    </source>
</evidence>